<dbReference type="GO" id="GO:0017148">
    <property type="term" value="P:negative regulation of translation"/>
    <property type="evidence" value="ECO:0007669"/>
    <property type="project" value="UniProtKB-KW"/>
</dbReference>
<dbReference type="Proteomes" id="UP000011713">
    <property type="component" value="Unassembled WGS sequence"/>
</dbReference>
<dbReference type="Pfam" id="PF00069">
    <property type="entry name" value="Pkinase"/>
    <property type="match status" value="1"/>
</dbReference>
<evidence type="ECO:0000256" key="9">
    <source>
        <dbReference type="SAM" id="MobiDB-lite"/>
    </source>
</evidence>
<dbReference type="PANTHER" id="PTHR11042">
    <property type="entry name" value="EUKARYOTIC TRANSLATION INITIATION FACTOR 2-ALPHA KINASE EIF2-ALPHA KINASE -RELATED"/>
    <property type="match status" value="1"/>
</dbReference>
<reference evidence="11" key="2">
    <citation type="submission" date="2015-06" db="UniProtKB">
        <authorList>
            <consortium name="EnsemblProtists"/>
        </authorList>
    </citation>
    <scope>IDENTIFICATION</scope>
    <source>
        <strain evidence="11">Emoy2</strain>
    </source>
</reference>
<reference evidence="12" key="1">
    <citation type="journal article" date="2010" name="Science">
        <title>Signatures of adaptation to obligate biotrophy in the Hyaloperonospora arabidopsidis genome.</title>
        <authorList>
            <person name="Baxter L."/>
            <person name="Tripathy S."/>
            <person name="Ishaque N."/>
            <person name="Boot N."/>
            <person name="Cabral A."/>
            <person name="Kemen E."/>
            <person name="Thines M."/>
            <person name="Ah-Fong A."/>
            <person name="Anderson R."/>
            <person name="Badejoko W."/>
            <person name="Bittner-Eddy P."/>
            <person name="Boore J.L."/>
            <person name="Chibucos M.C."/>
            <person name="Coates M."/>
            <person name="Dehal P."/>
            <person name="Delehaunty K."/>
            <person name="Dong S."/>
            <person name="Downton P."/>
            <person name="Dumas B."/>
            <person name="Fabro G."/>
            <person name="Fronick C."/>
            <person name="Fuerstenberg S.I."/>
            <person name="Fulton L."/>
            <person name="Gaulin E."/>
            <person name="Govers F."/>
            <person name="Hughes L."/>
            <person name="Humphray S."/>
            <person name="Jiang R.H."/>
            <person name="Judelson H."/>
            <person name="Kamoun S."/>
            <person name="Kyung K."/>
            <person name="Meijer H."/>
            <person name="Minx P."/>
            <person name="Morris P."/>
            <person name="Nelson J."/>
            <person name="Phuntumart V."/>
            <person name="Qutob D."/>
            <person name="Rehmany A."/>
            <person name="Rougon-Cardoso A."/>
            <person name="Ryden P."/>
            <person name="Torto-Alalibo T."/>
            <person name="Studholme D."/>
            <person name="Wang Y."/>
            <person name="Win J."/>
            <person name="Wood J."/>
            <person name="Clifton S.W."/>
            <person name="Rogers J."/>
            <person name="Van den Ackerveken G."/>
            <person name="Jones J.D."/>
            <person name="McDowell J.M."/>
            <person name="Beynon J."/>
            <person name="Tyler B.M."/>
        </authorList>
    </citation>
    <scope>NUCLEOTIDE SEQUENCE [LARGE SCALE GENOMIC DNA]</scope>
    <source>
        <strain evidence="12">Emoy2</strain>
    </source>
</reference>
<evidence type="ECO:0000313" key="12">
    <source>
        <dbReference type="Proteomes" id="UP000011713"/>
    </source>
</evidence>
<protein>
    <recommendedName>
        <fullName evidence="10">Protein kinase domain-containing protein</fullName>
    </recommendedName>
</protein>
<keyword evidence="5" id="KW-0652">Protein synthesis inhibitor</keyword>
<dbReference type="STRING" id="559515.M4B449"/>
<feature type="domain" description="Protein kinase" evidence="10">
    <location>
        <begin position="199"/>
        <end position="482"/>
    </location>
</feature>
<proteinExistence type="inferred from homology"/>
<dbReference type="eggNOG" id="KOG0601">
    <property type="taxonomic scope" value="Eukaryota"/>
</dbReference>
<dbReference type="InterPro" id="IPR000719">
    <property type="entry name" value="Prot_kinase_dom"/>
</dbReference>
<dbReference type="InterPro" id="IPR050339">
    <property type="entry name" value="CC_SR_Kinase"/>
</dbReference>
<keyword evidence="3" id="KW-0418">Kinase</keyword>
<feature type="compositionally biased region" description="Polar residues" evidence="9">
    <location>
        <begin position="18"/>
        <end position="27"/>
    </location>
</feature>
<dbReference type="EMBL" id="JH598253">
    <property type="status" value="NOT_ANNOTATED_CDS"/>
    <property type="molecule type" value="Genomic_DNA"/>
</dbReference>
<dbReference type="GO" id="GO:0004674">
    <property type="term" value="F:protein serine/threonine kinase activity"/>
    <property type="evidence" value="ECO:0007669"/>
    <property type="project" value="UniProtKB-KW"/>
</dbReference>
<keyword evidence="12" id="KW-1185">Reference proteome</keyword>
<dbReference type="PROSITE" id="PS00107">
    <property type="entry name" value="PROTEIN_KINASE_ATP"/>
    <property type="match status" value="1"/>
</dbReference>
<evidence type="ECO:0000256" key="7">
    <source>
        <dbReference type="PROSITE-ProRule" id="PRU10141"/>
    </source>
</evidence>
<dbReference type="OMA" id="IMMLEIA"/>
<feature type="compositionally biased region" description="Polar residues" evidence="9">
    <location>
        <begin position="462"/>
        <end position="482"/>
    </location>
</feature>
<dbReference type="HOGENOM" id="CLU_597845_0_0_1"/>
<feature type="region of interest" description="Disordered" evidence="9">
    <location>
        <begin position="1"/>
        <end position="119"/>
    </location>
</feature>
<evidence type="ECO:0000256" key="4">
    <source>
        <dbReference type="ARBA" id="ARBA00022840"/>
    </source>
</evidence>
<dbReference type="GO" id="GO:0005634">
    <property type="term" value="C:nucleus"/>
    <property type="evidence" value="ECO:0007669"/>
    <property type="project" value="TreeGrafter"/>
</dbReference>
<evidence type="ECO:0000256" key="3">
    <source>
        <dbReference type="ARBA" id="ARBA00022777"/>
    </source>
</evidence>
<feature type="compositionally biased region" description="Basic and acidic residues" evidence="9">
    <location>
        <begin position="70"/>
        <end position="100"/>
    </location>
</feature>
<dbReference type="GO" id="GO:0005524">
    <property type="term" value="F:ATP binding"/>
    <property type="evidence" value="ECO:0007669"/>
    <property type="project" value="UniProtKB-UniRule"/>
</dbReference>
<dbReference type="SMART" id="SM00220">
    <property type="entry name" value="S_TKc"/>
    <property type="match status" value="1"/>
</dbReference>
<dbReference type="AlphaFoldDB" id="M4B449"/>
<keyword evidence="1" id="KW-0808">Transferase</keyword>
<evidence type="ECO:0000259" key="10">
    <source>
        <dbReference type="PROSITE" id="PS50011"/>
    </source>
</evidence>
<dbReference type="VEuPathDB" id="FungiDB:HpaG801048"/>
<evidence type="ECO:0000256" key="1">
    <source>
        <dbReference type="ARBA" id="ARBA00022679"/>
    </source>
</evidence>
<dbReference type="InParanoid" id="M4B449"/>
<evidence type="ECO:0000256" key="5">
    <source>
        <dbReference type="ARBA" id="ARBA00023193"/>
    </source>
</evidence>
<feature type="binding site" evidence="7">
    <location>
        <position position="229"/>
    </location>
    <ligand>
        <name>ATP</name>
        <dbReference type="ChEBI" id="CHEBI:30616"/>
    </ligand>
</feature>
<dbReference type="PANTHER" id="PTHR11042:SF190">
    <property type="entry name" value="MITOSIS INHIBITOR PROTEIN KINASE MIK1"/>
    <property type="match status" value="1"/>
</dbReference>
<dbReference type="Gene3D" id="1.10.510.10">
    <property type="entry name" value="Transferase(Phosphotransferase) domain 1"/>
    <property type="match status" value="1"/>
</dbReference>
<evidence type="ECO:0000256" key="2">
    <source>
        <dbReference type="ARBA" id="ARBA00022741"/>
    </source>
</evidence>
<accession>M4B449</accession>
<feature type="compositionally biased region" description="Acidic residues" evidence="9">
    <location>
        <begin position="31"/>
        <end position="44"/>
    </location>
</feature>
<organism evidence="11 12">
    <name type="scientific">Hyaloperonospora arabidopsidis (strain Emoy2)</name>
    <name type="common">Downy mildew agent</name>
    <name type="synonym">Peronospora arabidopsidis</name>
    <dbReference type="NCBI Taxonomy" id="559515"/>
    <lineage>
        <taxon>Eukaryota</taxon>
        <taxon>Sar</taxon>
        <taxon>Stramenopiles</taxon>
        <taxon>Oomycota</taxon>
        <taxon>Peronosporomycetes</taxon>
        <taxon>Peronosporales</taxon>
        <taxon>Peronosporaceae</taxon>
        <taxon>Hyaloperonospora</taxon>
    </lineage>
</organism>
<dbReference type="GO" id="GO:0005737">
    <property type="term" value="C:cytoplasm"/>
    <property type="evidence" value="ECO:0007669"/>
    <property type="project" value="TreeGrafter"/>
</dbReference>
<evidence type="ECO:0000256" key="6">
    <source>
        <dbReference type="ARBA" id="ARBA00037982"/>
    </source>
</evidence>
<feature type="compositionally biased region" description="Basic residues" evidence="9">
    <location>
        <begin position="101"/>
        <end position="110"/>
    </location>
</feature>
<evidence type="ECO:0000256" key="8">
    <source>
        <dbReference type="RuleBase" id="RU000304"/>
    </source>
</evidence>
<dbReference type="PROSITE" id="PS50011">
    <property type="entry name" value="PROTEIN_KINASE_DOM"/>
    <property type="match status" value="1"/>
</dbReference>
<evidence type="ECO:0000313" key="11">
    <source>
        <dbReference type="EnsemblProtists" id="HpaP801048"/>
    </source>
</evidence>
<dbReference type="InterPro" id="IPR017441">
    <property type="entry name" value="Protein_kinase_ATP_BS"/>
</dbReference>
<dbReference type="EnsemblProtists" id="HpaT801048">
    <property type="protein sequence ID" value="HpaP801048"/>
    <property type="gene ID" value="HpaG801048"/>
</dbReference>
<dbReference type="InterPro" id="IPR011009">
    <property type="entry name" value="Kinase-like_dom_sf"/>
</dbReference>
<sequence>MVLSSRSLHAAMDDASSPRVNTTLSFMSSSSEEEEEADDDADGEGDAKEAGEEQKNHKRNRNNSSDDTSVDGKDVILPRDPNRCRSRRIEMLDVVEGKEKPHSRRLRPSPRKTVPQRSHRTKNLLTPHGRDVFVRNRCSGRSASPPCASPATLLSGSLGSKLSMKSPVVTRLRLQVKMVLQRLVVVEWPSHFVMTYDDLQTIRWLGAGVSAEVYKVRDRKSGEVFAIKKSKQELRNKQERDLRTQEIVALQKLHTSRRHFDHIVRPYQAWQENGFFFLQMELCEGGTLQDFMTKRKSRDDIPEDYLWIILLDIATGLHVLHDHDIVHLDIKPDNIFITEDGKLKIGDFGMAGNVVTLADSSGAIGDLEGDAKYIAKELLTSAARLPSADVFCLGTLNGYSSLSTKLVLTFTRSGAKMMHPDATKRPSASDILEICSVRTDNKPAMLFIEHALEHKLAVPSKVRNTSRSAQSGLQTPRKTTMP</sequence>
<dbReference type="SUPFAM" id="SSF56112">
    <property type="entry name" value="Protein kinase-like (PK-like)"/>
    <property type="match status" value="1"/>
</dbReference>
<keyword evidence="4 7" id="KW-0067">ATP-binding</keyword>
<feature type="region of interest" description="Disordered" evidence="9">
    <location>
        <begin position="459"/>
        <end position="482"/>
    </location>
</feature>
<dbReference type="PROSITE" id="PS00108">
    <property type="entry name" value="PROTEIN_KINASE_ST"/>
    <property type="match status" value="1"/>
</dbReference>
<dbReference type="InterPro" id="IPR008271">
    <property type="entry name" value="Ser/Thr_kinase_AS"/>
</dbReference>
<feature type="compositionally biased region" description="Basic and acidic residues" evidence="9">
    <location>
        <begin position="45"/>
        <end position="55"/>
    </location>
</feature>
<keyword evidence="8" id="KW-0723">Serine/threonine-protein kinase</keyword>
<comment type="similarity">
    <text evidence="6">Belongs to the protein kinase superfamily. Ser/Thr protein kinase family. GCN2 subfamily.</text>
</comment>
<name>M4B449_HYAAE</name>
<keyword evidence="2 7" id="KW-0547">Nucleotide-binding</keyword>